<dbReference type="RefSeq" id="XP_016212428.1">
    <property type="nucleotide sequence ID" value="XM_016359592.1"/>
</dbReference>
<dbReference type="PANTHER" id="PTHR12197:SF273">
    <property type="entry name" value="MYND-TYPE ZINC FINGER PROTEIN SAMB"/>
    <property type="match status" value="1"/>
</dbReference>
<sequence>MKNIDSVPDIAELCKKITNCPYSIELRIKLARAYQHTGYPDLAAGESYIALLLIDEALGETGEFEDEAYEAAVQYFQAECGQEAQCLDQDAKGDDSSEDDERNKSVIAWVSGPIKDSVYASLAESLIECNNLKQASDYIKKISPAFAPTASQLHESLSRAVKAHFGDENTSHAPEEYPEWGLVRREIYPWNEHEPDRSSQDSLTSLNELLAAAAPSLEARITELPDLTRSVPGTGTIKQIGLFAKQDLPAGQQILREKSILTATARLNDEYCDACAAKLRGRDDGSGPVSCPECYETVFCSNDCLQLSRNSYHPVLCGKDVTSLAKDAPAKDAANSLYALLLLRTFALAEHLDLHPLDLVQTKYLWGDFVSTKPSLPFNLYYNVILPLTMLEKMEINIFTASSRFNTWTFNTLYAKFRGTADAKQGPDGKPEIGAVHPLWCLANHSCDPNVRWEWNGEMGFWTRTKRERVKWRVGDEEVKEGLRKDEEVLGHYCDVELTARERREWAKGALGGDCMCERCVWETEHPELARRVRIER</sequence>
<dbReference type="PROSITE" id="PS50280">
    <property type="entry name" value="SET"/>
    <property type="match status" value="1"/>
</dbReference>
<dbReference type="Gene3D" id="2.170.270.10">
    <property type="entry name" value="SET domain"/>
    <property type="match status" value="1"/>
</dbReference>
<dbReference type="HOGENOM" id="CLU_021696_0_0_1"/>
<dbReference type="PANTHER" id="PTHR12197">
    <property type="entry name" value="HISTONE-LYSINE N-METHYLTRANSFERASE SMYD"/>
    <property type="match status" value="1"/>
</dbReference>
<dbReference type="Proteomes" id="UP000053259">
    <property type="component" value="Unassembled WGS sequence"/>
</dbReference>
<dbReference type="PROSITE" id="PS01360">
    <property type="entry name" value="ZF_MYND_1"/>
    <property type="match status" value="1"/>
</dbReference>
<dbReference type="InterPro" id="IPR002893">
    <property type="entry name" value="Znf_MYND"/>
</dbReference>
<keyword evidence="3" id="KW-0862">Zinc</keyword>
<evidence type="ECO:0000256" key="3">
    <source>
        <dbReference type="ARBA" id="ARBA00022833"/>
    </source>
</evidence>
<keyword evidence="6" id="KW-1185">Reference proteome</keyword>
<evidence type="ECO:0000259" key="4">
    <source>
        <dbReference type="PROSITE" id="PS50280"/>
    </source>
</evidence>
<evidence type="ECO:0000256" key="1">
    <source>
        <dbReference type="ARBA" id="ARBA00022723"/>
    </source>
</evidence>
<keyword evidence="2" id="KW-0863">Zinc-finger</keyword>
<dbReference type="VEuPathDB" id="FungiDB:PV09_06014"/>
<evidence type="ECO:0000256" key="2">
    <source>
        <dbReference type="ARBA" id="ARBA00022771"/>
    </source>
</evidence>
<proteinExistence type="predicted"/>
<dbReference type="GO" id="GO:0008270">
    <property type="term" value="F:zinc ion binding"/>
    <property type="evidence" value="ECO:0007669"/>
    <property type="project" value="UniProtKB-KW"/>
</dbReference>
<dbReference type="EMBL" id="KN847548">
    <property type="protein sequence ID" value="KIW02559.1"/>
    <property type="molecule type" value="Genomic_DNA"/>
</dbReference>
<dbReference type="InParanoid" id="A0A0D2ATW6"/>
<dbReference type="OrthoDB" id="438641at2759"/>
<dbReference type="InterPro" id="IPR001214">
    <property type="entry name" value="SET_dom"/>
</dbReference>
<reference evidence="5 6" key="1">
    <citation type="submission" date="2015-01" db="EMBL/GenBank/DDBJ databases">
        <title>The Genome Sequence of Ochroconis gallopava CBS43764.</title>
        <authorList>
            <consortium name="The Broad Institute Genomics Platform"/>
            <person name="Cuomo C."/>
            <person name="de Hoog S."/>
            <person name="Gorbushina A."/>
            <person name="Stielow B."/>
            <person name="Teixiera M."/>
            <person name="Abouelleil A."/>
            <person name="Chapman S.B."/>
            <person name="Priest M."/>
            <person name="Young S.K."/>
            <person name="Wortman J."/>
            <person name="Nusbaum C."/>
            <person name="Birren B."/>
        </authorList>
    </citation>
    <scope>NUCLEOTIDE SEQUENCE [LARGE SCALE GENOMIC DNA]</scope>
    <source>
        <strain evidence="5 6">CBS 43764</strain>
    </source>
</reference>
<dbReference type="STRING" id="253628.A0A0D2ATW6"/>
<dbReference type="InterPro" id="IPR050869">
    <property type="entry name" value="H3K4_H4K5_MeTrfase"/>
</dbReference>
<dbReference type="SUPFAM" id="SSF82199">
    <property type="entry name" value="SET domain"/>
    <property type="match status" value="1"/>
</dbReference>
<organism evidence="5 6">
    <name type="scientific">Verruconis gallopava</name>
    <dbReference type="NCBI Taxonomy" id="253628"/>
    <lineage>
        <taxon>Eukaryota</taxon>
        <taxon>Fungi</taxon>
        <taxon>Dikarya</taxon>
        <taxon>Ascomycota</taxon>
        <taxon>Pezizomycotina</taxon>
        <taxon>Dothideomycetes</taxon>
        <taxon>Pleosporomycetidae</taxon>
        <taxon>Venturiales</taxon>
        <taxon>Sympoventuriaceae</taxon>
        <taxon>Verruconis</taxon>
    </lineage>
</organism>
<gene>
    <name evidence="5" type="ORF">PV09_06014</name>
</gene>
<accession>A0A0D2ATW6</accession>
<dbReference type="GeneID" id="27313987"/>
<dbReference type="SUPFAM" id="SSF144232">
    <property type="entry name" value="HIT/MYND zinc finger-like"/>
    <property type="match status" value="1"/>
</dbReference>
<dbReference type="GO" id="GO:0005634">
    <property type="term" value="C:nucleus"/>
    <property type="evidence" value="ECO:0007669"/>
    <property type="project" value="TreeGrafter"/>
</dbReference>
<dbReference type="AlphaFoldDB" id="A0A0D2ATW6"/>
<protein>
    <recommendedName>
        <fullName evidence="4">SET domain-containing protein</fullName>
    </recommendedName>
</protein>
<evidence type="ECO:0000313" key="5">
    <source>
        <dbReference type="EMBL" id="KIW02559.1"/>
    </source>
</evidence>
<dbReference type="Pfam" id="PF00856">
    <property type="entry name" value="SET"/>
    <property type="match status" value="1"/>
</dbReference>
<feature type="domain" description="SET" evidence="4">
    <location>
        <begin position="215"/>
        <end position="494"/>
    </location>
</feature>
<dbReference type="InterPro" id="IPR046341">
    <property type="entry name" value="SET_dom_sf"/>
</dbReference>
<name>A0A0D2ATW6_9PEZI</name>
<evidence type="ECO:0000313" key="6">
    <source>
        <dbReference type="Proteomes" id="UP000053259"/>
    </source>
</evidence>
<keyword evidence="1" id="KW-0479">Metal-binding</keyword>